<feature type="domain" description="PD-(D/E)XK nuclease-like" evidence="2">
    <location>
        <begin position="97"/>
        <end position="219"/>
    </location>
</feature>
<dbReference type="RefSeq" id="WP_343774939.1">
    <property type="nucleotide sequence ID" value="NZ_BAAADV010000007.1"/>
</dbReference>
<evidence type="ECO:0000313" key="5">
    <source>
        <dbReference type="Proteomes" id="UP001500420"/>
    </source>
</evidence>
<name>A0AAV3TCI2_9EURY</name>
<keyword evidence="5" id="KW-1185">Reference proteome</keyword>
<dbReference type="Pfam" id="PF26297">
    <property type="entry name" value="DUF8081"/>
    <property type="match status" value="1"/>
</dbReference>
<accession>A0AAV3TCI2</accession>
<feature type="region of interest" description="Disordered" evidence="1">
    <location>
        <begin position="218"/>
        <end position="238"/>
    </location>
</feature>
<evidence type="ECO:0000256" key="1">
    <source>
        <dbReference type="SAM" id="MobiDB-lite"/>
    </source>
</evidence>
<dbReference type="Pfam" id="PF26295">
    <property type="entry name" value="PDDEXK_17"/>
    <property type="match status" value="1"/>
</dbReference>
<proteinExistence type="predicted"/>
<evidence type="ECO:0000259" key="3">
    <source>
        <dbReference type="Pfam" id="PF26297"/>
    </source>
</evidence>
<gene>
    <name evidence="4" type="ORF">GCM10009020_30540</name>
</gene>
<feature type="region of interest" description="Disordered" evidence="1">
    <location>
        <begin position="28"/>
        <end position="51"/>
    </location>
</feature>
<feature type="domain" description="DUF8081" evidence="3">
    <location>
        <begin position="6"/>
        <end position="73"/>
    </location>
</feature>
<dbReference type="InterPro" id="IPR058394">
    <property type="entry name" value="DUF8081"/>
</dbReference>
<reference evidence="4 5" key="1">
    <citation type="journal article" date="2019" name="Int. J. Syst. Evol. Microbiol.">
        <title>The Global Catalogue of Microorganisms (GCM) 10K type strain sequencing project: providing services to taxonomists for standard genome sequencing and annotation.</title>
        <authorList>
            <consortium name="The Broad Institute Genomics Platform"/>
            <consortium name="The Broad Institute Genome Sequencing Center for Infectious Disease"/>
            <person name="Wu L."/>
            <person name="Ma J."/>
        </authorList>
    </citation>
    <scope>NUCLEOTIDE SEQUENCE [LARGE SCALE GENOMIC DNA]</scope>
    <source>
        <strain evidence="4 5">JCM 16328</strain>
    </source>
</reference>
<dbReference type="InterPro" id="IPR059118">
    <property type="entry name" value="PDDEXK_dom_halobact"/>
</dbReference>
<evidence type="ECO:0000313" key="4">
    <source>
        <dbReference type="EMBL" id="GAA0679804.1"/>
    </source>
</evidence>
<organism evidence="4 5">
    <name type="scientific">Natronoarchaeum mannanilyticum</name>
    <dbReference type="NCBI Taxonomy" id="926360"/>
    <lineage>
        <taxon>Archaea</taxon>
        <taxon>Methanobacteriati</taxon>
        <taxon>Methanobacteriota</taxon>
        <taxon>Stenosarchaea group</taxon>
        <taxon>Halobacteria</taxon>
        <taxon>Halobacteriales</taxon>
        <taxon>Natronoarchaeaceae</taxon>
    </lineage>
</organism>
<evidence type="ECO:0000259" key="2">
    <source>
        <dbReference type="Pfam" id="PF26295"/>
    </source>
</evidence>
<dbReference type="EMBL" id="BAAADV010000007">
    <property type="protein sequence ID" value="GAA0679804.1"/>
    <property type="molecule type" value="Genomic_DNA"/>
</dbReference>
<sequence length="238" mass="25633">MSEQPFVVAIKESARERNESVDRLVADAGPRRRYGSRADAEAEAADLSADGGDVRLQAVAPRDDTDADAYLVGASRGAPPIPDGDPEDGWRYSVTADQYGALGEALLTAGDGAATPLDHYLRREFDLSREADLTVEVDADPAPVTAANRTGEWRPDCALTVKIAGRRVGTYRCEIKTGDGRLERNQRAIAEATASETPALLARVDVTELPAEYEVSFERLGDDDAAGDPAQRTVDDWE</sequence>
<dbReference type="Proteomes" id="UP001500420">
    <property type="component" value="Unassembled WGS sequence"/>
</dbReference>
<comment type="caution">
    <text evidence="4">The sequence shown here is derived from an EMBL/GenBank/DDBJ whole genome shotgun (WGS) entry which is preliminary data.</text>
</comment>
<protein>
    <submittedName>
        <fullName evidence="4">Uncharacterized protein</fullName>
    </submittedName>
</protein>
<dbReference type="AlphaFoldDB" id="A0AAV3TCI2"/>